<dbReference type="InParanoid" id="A0A194X780"/>
<evidence type="ECO:0000313" key="3">
    <source>
        <dbReference type="Proteomes" id="UP000070700"/>
    </source>
</evidence>
<keyword evidence="3" id="KW-1185">Reference proteome</keyword>
<dbReference type="EMBL" id="KQ947417">
    <property type="protein sequence ID" value="KUJ16028.1"/>
    <property type="molecule type" value="Genomic_DNA"/>
</dbReference>
<dbReference type="Proteomes" id="UP000070700">
    <property type="component" value="Unassembled WGS sequence"/>
</dbReference>
<gene>
    <name evidence="2" type="ORF">LY89DRAFT_735172</name>
</gene>
<feature type="compositionally biased region" description="Basic residues" evidence="1">
    <location>
        <begin position="921"/>
        <end position="939"/>
    </location>
</feature>
<dbReference type="OrthoDB" id="3565456at2759"/>
<accession>A0A194X780</accession>
<evidence type="ECO:0000313" key="2">
    <source>
        <dbReference type="EMBL" id="KUJ16028.1"/>
    </source>
</evidence>
<name>A0A194X780_MOLSC</name>
<feature type="region of interest" description="Disordered" evidence="1">
    <location>
        <begin position="764"/>
        <end position="784"/>
    </location>
</feature>
<dbReference type="RefSeq" id="XP_018070383.1">
    <property type="nucleotide sequence ID" value="XM_018219983.1"/>
</dbReference>
<feature type="region of interest" description="Disordered" evidence="1">
    <location>
        <begin position="716"/>
        <end position="740"/>
    </location>
</feature>
<evidence type="ECO:0000256" key="1">
    <source>
        <dbReference type="SAM" id="MobiDB-lite"/>
    </source>
</evidence>
<proteinExistence type="predicted"/>
<feature type="compositionally biased region" description="Basic and acidic residues" evidence="1">
    <location>
        <begin position="721"/>
        <end position="733"/>
    </location>
</feature>
<organism evidence="2 3">
    <name type="scientific">Mollisia scopiformis</name>
    <name type="common">Conifer needle endophyte fungus</name>
    <name type="synonym">Phialocephala scopiformis</name>
    <dbReference type="NCBI Taxonomy" id="149040"/>
    <lineage>
        <taxon>Eukaryota</taxon>
        <taxon>Fungi</taxon>
        <taxon>Dikarya</taxon>
        <taxon>Ascomycota</taxon>
        <taxon>Pezizomycotina</taxon>
        <taxon>Leotiomycetes</taxon>
        <taxon>Helotiales</taxon>
        <taxon>Mollisiaceae</taxon>
        <taxon>Mollisia</taxon>
    </lineage>
</organism>
<dbReference type="KEGG" id="psco:LY89DRAFT_735172"/>
<feature type="region of interest" description="Disordered" evidence="1">
    <location>
        <begin position="910"/>
        <end position="939"/>
    </location>
</feature>
<sequence>MASAEEQVKARLEQLSSVGQAALWERSLAEEFKKLNKRHGKKSYQKACGGVGKCDNALCDHRYAVGGSGSVPVSVDIKLLEIVLKKCAADGYPVRPGYASSILAENGNKIVPAIACIKKEIDFREKTLHETGRVSVPYERIAAYQVIEMYRARGEDTAGKFIDTRDAIIEALEYEEAALLSTEPNSWKKLFGLKSKSKTARKDGEDYAKSVHEGEKEYREARAKHWKIIKQDKDLSEAEIEKCMEAWEDENAKPGMHSRLTGGVGSCYRRTHYTDPDAPARAPVTNVRTTTLADGHKIVEIHTADQTPEEKLVREKARNELQELAKKKVEREAAAKANQSATSAIPIITVTAASEDDQVYASTMSNNGESSGSSSARETITIKSGFWDDDKQKRVMSVHTYDVDFDVVGEFQAVKLGWEMMGQDSYEFVEAFKHQMDPTREYIEADFEAWAIMYKEQSDRQSFAKMDYVRALDSQIRRIKMANGDTKVQEEYLARIHDDEGVCDLNKAFQEHIDAAEGHNSLYKSLGATVYRGSVMSTISDIEYKPGPRIPLFPLCEEIDAPALAKHYWDVLVDYRKEETAEARAADEEYAQAVAIREQERRKNEAVVNSQDKGKGRAADETTAIPEATGSRSVPKYHTTVEDEETHDFGVASSDAQPYTDAQPYADAQHYADTKGKVRAFNHDPIETQSYHAQYLAKADGNSQSFDKYIGLEHSTSQGQHDYKGKGKERATETDEEFTIDHSQPVDPNVLEILHMFQKFEIRPEDEEMDDDSNSEEEPVNEEEIPGLPIMERDPLFRKLDGIVLKVWKDKIVVADATKDDVDYVMSWGVPFYELANTLIILCGGSAALAAHFHKNFLLPEIAKAFAKIRQPGQVVVPEVENLTYHVEMMEWANHLLEFVLNGYGQFEKKEEAPKAPPPKAPKKKTTKSRKIAAQRARR</sequence>
<dbReference type="GeneID" id="28829709"/>
<dbReference type="AlphaFoldDB" id="A0A194X780"/>
<protein>
    <submittedName>
        <fullName evidence="2">Uncharacterized protein</fullName>
    </submittedName>
</protein>
<reference evidence="2 3" key="1">
    <citation type="submission" date="2015-10" db="EMBL/GenBank/DDBJ databases">
        <title>Full genome of DAOMC 229536 Phialocephala scopiformis, a fungal endophyte of spruce producing the potent anti-insectan compound rugulosin.</title>
        <authorList>
            <consortium name="DOE Joint Genome Institute"/>
            <person name="Walker A.K."/>
            <person name="Frasz S.L."/>
            <person name="Seifert K.A."/>
            <person name="Miller J.D."/>
            <person name="Mondo S.J."/>
            <person name="Labutti K."/>
            <person name="Lipzen A."/>
            <person name="Dockter R."/>
            <person name="Kennedy M."/>
            <person name="Grigoriev I.V."/>
            <person name="Spatafora J.W."/>
        </authorList>
    </citation>
    <scope>NUCLEOTIDE SEQUENCE [LARGE SCALE GENOMIC DNA]</scope>
    <source>
        <strain evidence="2 3">CBS 120377</strain>
    </source>
</reference>